<gene>
    <name evidence="9" type="ORF">DES49_2284</name>
</gene>
<dbReference type="PIRSF" id="PIRSF000446">
    <property type="entry name" value="Mct"/>
    <property type="match status" value="1"/>
</dbReference>
<organism evidence="9 10">
    <name type="scientific">Halospina denitrificans</name>
    <dbReference type="NCBI Taxonomy" id="332522"/>
    <lineage>
        <taxon>Bacteria</taxon>
        <taxon>Pseudomonadati</taxon>
        <taxon>Pseudomonadota</taxon>
        <taxon>Gammaproteobacteria</taxon>
        <taxon>Halospina</taxon>
    </lineage>
</organism>
<dbReference type="Gene3D" id="3.30.70.250">
    <property type="entry name" value="Malonyl-CoA ACP transacylase, ACP-binding"/>
    <property type="match status" value="1"/>
</dbReference>
<dbReference type="OrthoDB" id="9808564at2"/>
<keyword evidence="3 6" id="KW-0808">Transferase</keyword>
<evidence type="ECO:0000256" key="5">
    <source>
        <dbReference type="ARBA" id="ARBA00048462"/>
    </source>
</evidence>
<comment type="catalytic activity">
    <reaction evidence="5 6">
        <text>holo-[ACP] + malonyl-CoA = malonyl-[ACP] + CoA</text>
        <dbReference type="Rhea" id="RHEA:41792"/>
        <dbReference type="Rhea" id="RHEA-COMP:9623"/>
        <dbReference type="Rhea" id="RHEA-COMP:9685"/>
        <dbReference type="ChEBI" id="CHEBI:57287"/>
        <dbReference type="ChEBI" id="CHEBI:57384"/>
        <dbReference type="ChEBI" id="CHEBI:64479"/>
        <dbReference type="ChEBI" id="CHEBI:78449"/>
        <dbReference type="EC" id="2.3.1.39"/>
    </reaction>
</comment>
<dbReference type="EMBL" id="SOAX01000005">
    <property type="protein sequence ID" value="TDT39364.1"/>
    <property type="molecule type" value="Genomic_DNA"/>
</dbReference>
<evidence type="ECO:0000259" key="8">
    <source>
        <dbReference type="SMART" id="SM00827"/>
    </source>
</evidence>
<dbReference type="GO" id="GO:0004314">
    <property type="term" value="F:[acyl-carrier-protein] S-malonyltransferase activity"/>
    <property type="evidence" value="ECO:0007669"/>
    <property type="project" value="UniProtKB-EC"/>
</dbReference>
<dbReference type="InterPro" id="IPR004410">
    <property type="entry name" value="Malonyl_CoA-ACP_transAc_FabD"/>
</dbReference>
<dbReference type="SUPFAM" id="SSF52151">
    <property type="entry name" value="FabD/lysophospholipase-like"/>
    <property type="match status" value="1"/>
</dbReference>
<dbReference type="PANTHER" id="PTHR42681">
    <property type="entry name" value="MALONYL-COA-ACYL CARRIER PROTEIN TRANSACYLASE, MITOCHONDRIAL"/>
    <property type="match status" value="1"/>
</dbReference>
<evidence type="ECO:0000256" key="4">
    <source>
        <dbReference type="ARBA" id="ARBA00023315"/>
    </source>
</evidence>
<keyword evidence="10" id="KW-1185">Reference proteome</keyword>
<evidence type="ECO:0000313" key="9">
    <source>
        <dbReference type="EMBL" id="TDT39364.1"/>
    </source>
</evidence>
<dbReference type="SUPFAM" id="SSF55048">
    <property type="entry name" value="Probable ACP-binding domain of malonyl-CoA ACP transacylase"/>
    <property type="match status" value="1"/>
</dbReference>
<evidence type="ECO:0000256" key="2">
    <source>
        <dbReference type="ARBA" id="ARBA00018953"/>
    </source>
</evidence>
<dbReference type="Pfam" id="PF00698">
    <property type="entry name" value="Acyl_transf_1"/>
    <property type="match status" value="1"/>
</dbReference>
<dbReference type="FunFam" id="3.30.70.250:FF:000001">
    <property type="entry name" value="Malonyl CoA-acyl carrier protein transacylase"/>
    <property type="match status" value="1"/>
</dbReference>
<dbReference type="InterPro" id="IPR016035">
    <property type="entry name" value="Acyl_Trfase/lysoPLipase"/>
</dbReference>
<dbReference type="Gene3D" id="3.40.366.10">
    <property type="entry name" value="Malonyl-Coenzyme A Acyl Carrier Protein, domain 2"/>
    <property type="match status" value="1"/>
</dbReference>
<dbReference type="GO" id="GO:0006633">
    <property type="term" value="P:fatty acid biosynthetic process"/>
    <property type="evidence" value="ECO:0007669"/>
    <property type="project" value="TreeGrafter"/>
</dbReference>
<dbReference type="RefSeq" id="WP_133736537.1">
    <property type="nucleotide sequence ID" value="NZ_SOAX01000005.1"/>
</dbReference>
<comment type="caution">
    <text evidence="9">The sequence shown here is derived from an EMBL/GenBank/DDBJ whole genome shotgun (WGS) entry which is preliminary data.</text>
</comment>
<reference evidence="9 10" key="1">
    <citation type="submission" date="2019-03" db="EMBL/GenBank/DDBJ databases">
        <title>Genomic Encyclopedia of Type Strains, Phase IV (KMG-IV): sequencing the most valuable type-strain genomes for metagenomic binning, comparative biology and taxonomic classification.</title>
        <authorList>
            <person name="Goeker M."/>
        </authorList>
    </citation>
    <scope>NUCLEOTIDE SEQUENCE [LARGE SCALE GENOMIC DNA]</scope>
    <source>
        <strain evidence="9 10">DSM 15505</strain>
    </source>
</reference>
<accession>A0A4R7JNR1</accession>
<name>A0A4R7JNR1_9GAMM</name>
<dbReference type="InterPro" id="IPR001227">
    <property type="entry name" value="Ac_transferase_dom_sf"/>
</dbReference>
<sequence length="310" mass="32435">MPIAVVFPGQGSQSVGMLSEAAEQWSIVGKTFDEASEVLGYNLWKVCQEGPQESLNRTDITQPALLASSVALWRVWNELGGPEPGFLAGHSLGEYSALVAAGSIGFADAVELVRVRGEAMLGAVPSGDGRMAAILGLDDERIIAICQDHVADGVVEAVNFNAPGQVVIAGGRAAVDKVADACREAGAKRVMPLDVSVPSHCALMQPAADRMAGALAGCSVSDAAIPVVQNVSAAAVTDANMIRENLYWQLISPVRWTDSVRYMAEQGVTAMAESGPGKVLSGLARRIDRNLGCFPTETPAQMESALEGCR</sequence>
<dbReference type="SMART" id="SM00827">
    <property type="entry name" value="PKS_AT"/>
    <property type="match status" value="1"/>
</dbReference>
<dbReference type="InterPro" id="IPR016036">
    <property type="entry name" value="Malonyl_transacylase_ACP-bd"/>
</dbReference>
<dbReference type="AlphaFoldDB" id="A0A4R7JNR1"/>
<comment type="similarity">
    <text evidence="6">Belongs to the fabD family.</text>
</comment>
<dbReference type="Proteomes" id="UP000295830">
    <property type="component" value="Unassembled WGS sequence"/>
</dbReference>
<dbReference type="InterPro" id="IPR024925">
    <property type="entry name" value="Malonyl_CoA-ACP_transAc"/>
</dbReference>
<dbReference type="PANTHER" id="PTHR42681:SF1">
    <property type="entry name" value="MALONYL-COA-ACYL CARRIER PROTEIN TRANSACYLASE, MITOCHONDRIAL"/>
    <property type="match status" value="1"/>
</dbReference>
<dbReference type="InterPro" id="IPR050858">
    <property type="entry name" value="Mal-CoA-ACP_Trans/PKS_FabD"/>
</dbReference>
<dbReference type="InterPro" id="IPR014043">
    <property type="entry name" value="Acyl_transferase_dom"/>
</dbReference>
<evidence type="ECO:0000256" key="7">
    <source>
        <dbReference type="PIRSR" id="PIRSR000446-1"/>
    </source>
</evidence>
<feature type="active site" evidence="7">
    <location>
        <position position="91"/>
    </location>
</feature>
<keyword evidence="4 6" id="KW-0012">Acyltransferase</keyword>
<dbReference type="GO" id="GO:0005829">
    <property type="term" value="C:cytosol"/>
    <property type="evidence" value="ECO:0007669"/>
    <property type="project" value="TreeGrafter"/>
</dbReference>
<feature type="active site" evidence="7">
    <location>
        <position position="200"/>
    </location>
</feature>
<evidence type="ECO:0000256" key="1">
    <source>
        <dbReference type="ARBA" id="ARBA00013258"/>
    </source>
</evidence>
<evidence type="ECO:0000256" key="6">
    <source>
        <dbReference type="PIRNR" id="PIRNR000446"/>
    </source>
</evidence>
<proteinExistence type="inferred from homology"/>
<dbReference type="NCBIfam" id="TIGR00128">
    <property type="entry name" value="fabD"/>
    <property type="match status" value="1"/>
</dbReference>
<dbReference type="EC" id="2.3.1.39" evidence="1 6"/>
<protein>
    <recommendedName>
        <fullName evidence="2 6">Malonyl CoA-acyl carrier protein transacylase</fullName>
        <ecNumber evidence="1 6">2.3.1.39</ecNumber>
    </recommendedName>
</protein>
<feature type="domain" description="Malonyl-CoA:ACP transacylase (MAT)" evidence="8">
    <location>
        <begin position="6"/>
        <end position="301"/>
    </location>
</feature>
<evidence type="ECO:0000256" key="3">
    <source>
        <dbReference type="ARBA" id="ARBA00022679"/>
    </source>
</evidence>
<evidence type="ECO:0000313" key="10">
    <source>
        <dbReference type="Proteomes" id="UP000295830"/>
    </source>
</evidence>